<dbReference type="GO" id="GO:0036064">
    <property type="term" value="C:ciliary basal body"/>
    <property type="evidence" value="ECO:0007669"/>
    <property type="project" value="TreeGrafter"/>
</dbReference>
<reference evidence="9" key="2">
    <citation type="journal article" date="2014" name="BMC Genomics">
        <title>A genomic perspective to assessing quality of mass-reared SIT flies used in Mediterranean fruit fly (Ceratitis capitata) eradication in California.</title>
        <authorList>
            <person name="Calla B."/>
            <person name="Hall B."/>
            <person name="Hou S."/>
            <person name="Geib S.M."/>
        </authorList>
    </citation>
    <scope>NUCLEOTIDE SEQUENCE</scope>
</reference>
<feature type="compositionally biased region" description="Low complexity" evidence="8">
    <location>
        <begin position="529"/>
        <end position="539"/>
    </location>
</feature>
<evidence type="ECO:0000256" key="7">
    <source>
        <dbReference type="SAM" id="Coils"/>
    </source>
</evidence>
<feature type="coiled-coil region" evidence="7">
    <location>
        <begin position="252"/>
        <end position="366"/>
    </location>
</feature>
<dbReference type="GO" id="GO:0008017">
    <property type="term" value="F:microtubule binding"/>
    <property type="evidence" value="ECO:0007669"/>
    <property type="project" value="TreeGrafter"/>
</dbReference>
<reference evidence="9" key="1">
    <citation type="submission" date="2013-07" db="EMBL/GenBank/DDBJ databases">
        <authorList>
            <person name="Geib S."/>
        </authorList>
    </citation>
    <scope>NUCLEOTIDE SEQUENCE</scope>
</reference>
<keyword evidence="5" id="KW-0969">Cilium</keyword>
<name>W8BX46_CERCA</name>
<feature type="coiled-coil region" evidence="7">
    <location>
        <begin position="102"/>
        <end position="171"/>
    </location>
</feature>
<gene>
    <name evidence="9" type="primary">CI117</name>
</gene>
<keyword evidence="4 7" id="KW-0175">Coiled coil</keyword>
<feature type="coiled-coil region" evidence="7">
    <location>
        <begin position="38"/>
        <end position="72"/>
    </location>
</feature>
<dbReference type="EMBL" id="GAMC01008709">
    <property type="protein sequence ID" value="JAB97846.1"/>
    <property type="molecule type" value="mRNA"/>
</dbReference>
<sequence>MPPKKAKGKGKGKKGKKDEKKDPNKLSNVDRAFCELTIADLNQKLARLRSHLASLDDNNINLKEKLREIEEDHTDVAAHLERTLGERNETIYELEERLTEIIKIREAENAQSAERIKELESKYKSMHDQLTSEIKLLNGKLNSLDEFRVQRDLLLSKFDDQETELKEKERAHTEMIYAMEQKAVVEKDALKKEVETKLLQVSEDFTRSSEIRNAGYTRRLIRENIALQKEIDILVLSQIKMQQQFNEQVVRHKEMTEQYASMDQLKKQLIRNSQNKIKIIEKLTDNYERLKEKYVEVAKYRKLYENAVERDICDSFNFKDMSKKMRHLEQRIEELKMDKSRLIAVHQEHETEIQRLRDIVAQIKATVRSAVDIDKPAHKDVDKDGVKETPSQEALRQLRRHDLLAELMDIVSTHTDKLPPTPSVITISRSIPSVYSLGKMGFMPRSASTLMEIFKRAAHKAISADAVATEYQVQQVESKIIPKARELGGENLFDVEMGSTLYVSSSHEAIETMVPVEDEQVEGEDEGESSSADYGSSQARTTAKQSVISALPPQVAAAAKASADISERMSVRSARSVRRSEIGESATPRVSERASRAIYDVEYEEGDEEFSINLFY</sequence>
<evidence type="ECO:0000256" key="8">
    <source>
        <dbReference type="SAM" id="MobiDB-lite"/>
    </source>
</evidence>
<evidence type="ECO:0000256" key="3">
    <source>
        <dbReference type="ARBA" id="ARBA00014087"/>
    </source>
</evidence>
<evidence type="ECO:0000256" key="4">
    <source>
        <dbReference type="ARBA" id="ARBA00023054"/>
    </source>
</evidence>
<comment type="subcellular location">
    <subcellularLocation>
        <location evidence="1">Cell projection</location>
        <location evidence="1">Cilium</location>
    </subcellularLocation>
</comment>
<evidence type="ECO:0000256" key="1">
    <source>
        <dbReference type="ARBA" id="ARBA00004138"/>
    </source>
</evidence>
<feature type="compositionally biased region" description="Acidic residues" evidence="8">
    <location>
        <begin position="518"/>
        <end position="528"/>
    </location>
</feature>
<proteinExistence type="evidence at transcript level"/>
<evidence type="ECO:0000256" key="2">
    <source>
        <dbReference type="ARBA" id="ARBA00010841"/>
    </source>
</evidence>
<dbReference type="InterPro" id="IPR038844">
    <property type="entry name" value="CFAP157"/>
</dbReference>
<evidence type="ECO:0000256" key="6">
    <source>
        <dbReference type="ARBA" id="ARBA00023273"/>
    </source>
</evidence>
<evidence type="ECO:0000256" key="5">
    <source>
        <dbReference type="ARBA" id="ARBA00023069"/>
    </source>
</evidence>
<keyword evidence="6" id="KW-0966">Cell projection</keyword>
<organism evidence="9">
    <name type="scientific">Ceratitis capitata</name>
    <name type="common">Mediterranean fruit fly</name>
    <name type="synonym">Tephritis capitata</name>
    <dbReference type="NCBI Taxonomy" id="7213"/>
    <lineage>
        <taxon>Eukaryota</taxon>
        <taxon>Metazoa</taxon>
        <taxon>Ecdysozoa</taxon>
        <taxon>Arthropoda</taxon>
        <taxon>Hexapoda</taxon>
        <taxon>Insecta</taxon>
        <taxon>Pterygota</taxon>
        <taxon>Neoptera</taxon>
        <taxon>Endopterygota</taxon>
        <taxon>Diptera</taxon>
        <taxon>Brachycera</taxon>
        <taxon>Muscomorpha</taxon>
        <taxon>Tephritoidea</taxon>
        <taxon>Tephritidae</taxon>
        <taxon>Ceratitis</taxon>
        <taxon>Ceratitis</taxon>
    </lineage>
</organism>
<feature type="region of interest" description="Disordered" evidence="8">
    <location>
        <begin position="1"/>
        <end position="25"/>
    </location>
</feature>
<feature type="region of interest" description="Disordered" evidence="8">
    <location>
        <begin position="518"/>
        <end position="539"/>
    </location>
</feature>
<protein>
    <recommendedName>
        <fullName evidence="3">Cilia- and flagella-associated protein 157</fullName>
    </recommendedName>
</protein>
<accession>W8BX46</accession>
<dbReference type="OrthoDB" id="166611at2759"/>
<comment type="similarity">
    <text evidence="2">Belongs to the CFAP157 family.</text>
</comment>
<dbReference type="PANTHER" id="PTHR31954">
    <property type="entry name" value="CILIA- AND FLAGELLA-ASSOCIATED PROTEIN 157"/>
    <property type="match status" value="1"/>
</dbReference>
<dbReference type="PANTHER" id="PTHR31954:SF1">
    <property type="entry name" value="CILIA- AND FLAGELLA-ASSOCIATED PROTEIN 157"/>
    <property type="match status" value="1"/>
</dbReference>
<evidence type="ECO:0000313" key="9">
    <source>
        <dbReference type="EMBL" id="JAB97846.1"/>
    </source>
</evidence>
<feature type="compositionally biased region" description="Basic residues" evidence="8">
    <location>
        <begin position="1"/>
        <end position="15"/>
    </location>
</feature>
<dbReference type="AlphaFoldDB" id="W8BX46"/>